<dbReference type="EC" id="2.4.1.-" evidence="10"/>
<dbReference type="GO" id="GO:0006493">
    <property type="term" value="P:protein O-linked glycosylation"/>
    <property type="evidence" value="ECO:0007669"/>
    <property type="project" value="TreeGrafter"/>
</dbReference>
<evidence type="ECO:0000256" key="6">
    <source>
        <dbReference type="ARBA" id="ARBA00022968"/>
    </source>
</evidence>
<evidence type="ECO:0000256" key="7">
    <source>
        <dbReference type="ARBA" id="ARBA00022989"/>
    </source>
</evidence>
<proteinExistence type="inferred from homology"/>
<comment type="similarity">
    <text evidence="2 10">Belongs to the glycosyltransferase 31 family.</text>
</comment>
<keyword evidence="5 10" id="KW-0812">Transmembrane</keyword>
<evidence type="ECO:0000313" key="11">
    <source>
        <dbReference type="EMBL" id="CAF1456714.1"/>
    </source>
</evidence>
<evidence type="ECO:0000256" key="8">
    <source>
        <dbReference type="ARBA" id="ARBA00023034"/>
    </source>
</evidence>
<dbReference type="Proteomes" id="UP000663852">
    <property type="component" value="Unassembled WGS sequence"/>
</dbReference>
<evidence type="ECO:0000256" key="3">
    <source>
        <dbReference type="ARBA" id="ARBA00022676"/>
    </source>
</evidence>
<dbReference type="PANTHER" id="PTHR11214:SF3">
    <property type="entry name" value="BETA-1,3-GALACTOSYLTRANSFERASE 6"/>
    <property type="match status" value="1"/>
</dbReference>
<comment type="subcellular location">
    <subcellularLocation>
        <location evidence="1 10">Golgi apparatus membrane</location>
        <topology evidence="1 10">Single-pass type II membrane protein</topology>
    </subcellularLocation>
</comment>
<name>A0A815Q047_ADIRI</name>
<comment type="caution">
    <text evidence="11">The sequence shown here is derived from an EMBL/GenBank/DDBJ whole genome shotgun (WGS) entry which is preliminary data.</text>
</comment>
<reference evidence="11" key="1">
    <citation type="submission" date="2021-02" db="EMBL/GenBank/DDBJ databases">
        <authorList>
            <person name="Nowell W R."/>
        </authorList>
    </citation>
    <scope>NUCLEOTIDE SEQUENCE</scope>
</reference>
<evidence type="ECO:0000256" key="5">
    <source>
        <dbReference type="ARBA" id="ARBA00022692"/>
    </source>
</evidence>
<dbReference type="PANTHER" id="PTHR11214">
    <property type="entry name" value="BETA-1,3-N-ACETYLGLUCOSAMINYLTRANSFERASE"/>
    <property type="match status" value="1"/>
</dbReference>
<evidence type="ECO:0000256" key="10">
    <source>
        <dbReference type="RuleBase" id="RU363063"/>
    </source>
</evidence>
<evidence type="ECO:0000256" key="4">
    <source>
        <dbReference type="ARBA" id="ARBA00022679"/>
    </source>
</evidence>
<dbReference type="GO" id="GO:0000139">
    <property type="term" value="C:Golgi membrane"/>
    <property type="evidence" value="ECO:0007669"/>
    <property type="project" value="UniProtKB-SubCell"/>
</dbReference>
<protein>
    <recommendedName>
        <fullName evidence="10">Hexosyltransferase</fullName>
        <ecNumber evidence="10">2.4.1.-</ecNumber>
    </recommendedName>
</protein>
<accession>A0A815Q047</accession>
<evidence type="ECO:0000313" key="12">
    <source>
        <dbReference type="Proteomes" id="UP000663852"/>
    </source>
</evidence>
<dbReference type="OrthoDB" id="5957813at2759"/>
<keyword evidence="7 10" id="KW-1133">Transmembrane helix</keyword>
<keyword evidence="4" id="KW-0808">Transferase</keyword>
<keyword evidence="8 10" id="KW-0333">Golgi apparatus</keyword>
<keyword evidence="9 10" id="KW-0472">Membrane</keyword>
<keyword evidence="3 10" id="KW-0328">Glycosyltransferase</keyword>
<dbReference type="Gene3D" id="3.90.550.50">
    <property type="match status" value="1"/>
</dbReference>
<evidence type="ECO:0000256" key="1">
    <source>
        <dbReference type="ARBA" id="ARBA00004323"/>
    </source>
</evidence>
<gene>
    <name evidence="11" type="ORF">EDS130_LOCUS39881</name>
</gene>
<dbReference type="EMBL" id="CAJNOJ010000461">
    <property type="protein sequence ID" value="CAF1456714.1"/>
    <property type="molecule type" value="Genomic_DNA"/>
</dbReference>
<sequence length="370" mass="42466">MGLSPSMRIPTIQDLNETNFVILNKINVCENLPNTTHPLLIAIKSAPDHRLQRNVLRLTWLKELTQHHIPYIFILGATTDENLLRDIALEDLEYQDLVMGKPIDNYHNLTLKVIFLFAWTKTYCPSRWLLYTDDDTIVNVQSMFQFLDSVRNESKSAIYCHLMQGNPVLRDPNSKWFVPESLWKSNVYPNHCSGGGYLLSPNVLHLLHEASISNSTHPKIWVDDAFITGIVPRSVGVEVVQSAFMCCGNGILNRFNQSIALLDMGREDQFVLNWKKIKGNSSLSAAKKSKKLTPIDRISRFDRSGHILTKDNKTNEVLLKSPTEICNIWPAYRFLHLNIVIGVCFSIVVLKYFFCKVAFFKRCCRIRLRL</sequence>
<dbReference type="GO" id="GO:0016758">
    <property type="term" value="F:hexosyltransferase activity"/>
    <property type="evidence" value="ECO:0007669"/>
    <property type="project" value="InterPro"/>
</dbReference>
<keyword evidence="6 10" id="KW-0735">Signal-anchor</keyword>
<evidence type="ECO:0000256" key="2">
    <source>
        <dbReference type="ARBA" id="ARBA00008661"/>
    </source>
</evidence>
<feature type="transmembrane region" description="Helical" evidence="10">
    <location>
        <begin position="334"/>
        <end position="359"/>
    </location>
</feature>
<dbReference type="InterPro" id="IPR002659">
    <property type="entry name" value="Glyco_trans_31"/>
</dbReference>
<dbReference type="Pfam" id="PF01762">
    <property type="entry name" value="Galactosyl_T"/>
    <property type="match status" value="1"/>
</dbReference>
<organism evidence="11 12">
    <name type="scientific">Adineta ricciae</name>
    <name type="common">Rotifer</name>
    <dbReference type="NCBI Taxonomy" id="249248"/>
    <lineage>
        <taxon>Eukaryota</taxon>
        <taxon>Metazoa</taxon>
        <taxon>Spiralia</taxon>
        <taxon>Gnathifera</taxon>
        <taxon>Rotifera</taxon>
        <taxon>Eurotatoria</taxon>
        <taxon>Bdelloidea</taxon>
        <taxon>Adinetida</taxon>
        <taxon>Adinetidae</taxon>
        <taxon>Adineta</taxon>
    </lineage>
</organism>
<evidence type="ECO:0000256" key="9">
    <source>
        <dbReference type="ARBA" id="ARBA00023136"/>
    </source>
</evidence>
<dbReference type="AlphaFoldDB" id="A0A815Q047"/>